<evidence type="ECO:0000256" key="1">
    <source>
        <dbReference type="SAM" id="MobiDB-lite"/>
    </source>
</evidence>
<dbReference type="Pfam" id="PF03432">
    <property type="entry name" value="Relaxase"/>
    <property type="match status" value="1"/>
</dbReference>
<feature type="compositionally biased region" description="Basic and acidic residues" evidence="1">
    <location>
        <begin position="223"/>
        <end position="233"/>
    </location>
</feature>
<dbReference type="InterPro" id="IPR005094">
    <property type="entry name" value="Endonuclease_MobA/VirD2"/>
</dbReference>
<feature type="region of interest" description="Disordered" evidence="1">
    <location>
        <begin position="480"/>
        <end position="524"/>
    </location>
</feature>
<feature type="compositionally biased region" description="Low complexity" evidence="1">
    <location>
        <begin position="489"/>
        <end position="498"/>
    </location>
</feature>
<comment type="caution">
    <text evidence="3">The sequence shown here is derived from an EMBL/GenBank/DDBJ whole genome shotgun (WGS) entry which is preliminary data.</text>
</comment>
<dbReference type="RefSeq" id="WP_344875969.1">
    <property type="nucleotide sequence ID" value="NZ_BAABAL010000012.1"/>
</dbReference>
<sequence length="524" mass="56925">MIAKVVRGFKPAGLLKYLFGPGKFEEHQNQRVVASWDGAPWLHQPPQQDGQFDLRQLIHTIRQPSMDAGLPQSDPPAITPEWAEHIRSGAPLPPGAPSWLQHYAYDKRTDSVQLRQGWVWHCPVRLHPSDPTLSDAQWEHIAERLMRASGIHQAGCRWIAVRHADDHIHLVATLVSENTGKRHHPHGDWVKLRKECETLEQEFGLYSTAKMDRTAKRTPTRQEIGKAERSERAETAREELARVVAQAAASASEGTEFLRLLKGEGLAPLTVSDRSGTVVGYTVSLPGDFTAAGRPVRFSGGSLARDLTWPKLAQRWSTVDEPADTAADSGDDVAARQRRRDVLREAQVVVQRAAEAVRGGAESQDGVVHAAAEVLWSVSRAREGRDAGPLAASAAGYDRAARTPHRVVPAGLGPVARELRVASRRIAVLGALSGRGKEKAALVSLVLALAGLVAEIAAWQQQKGRVHQARASRSVAQALPRYASRPEGAARPSAHPPRAGGGRRRAGVSAPALVVDQGRPRRPG</sequence>
<evidence type="ECO:0000259" key="2">
    <source>
        <dbReference type="Pfam" id="PF03432"/>
    </source>
</evidence>
<protein>
    <recommendedName>
        <fullName evidence="2">MobA/VirD2-like nuclease domain-containing protein</fullName>
    </recommendedName>
</protein>
<evidence type="ECO:0000313" key="3">
    <source>
        <dbReference type="EMBL" id="GAA4009720.1"/>
    </source>
</evidence>
<feature type="region of interest" description="Disordered" evidence="1">
    <location>
        <begin position="212"/>
        <end position="233"/>
    </location>
</feature>
<keyword evidence="4" id="KW-1185">Reference proteome</keyword>
<evidence type="ECO:0000313" key="4">
    <source>
        <dbReference type="Proteomes" id="UP001501747"/>
    </source>
</evidence>
<feature type="domain" description="MobA/VirD2-like nuclease" evidence="2">
    <location>
        <begin position="116"/>
        <end position="205"/>
    </location>
</feature>
<proteinExistence type="predicted"/>
<dbReference type="EMBL" id="BAABAL010000012">
    <property type="protein sequence ID" value="GAA4009720.1"/>
    <property type="molecule type" value="Genomic_DNA"/>
</dbReference>
<organism evidence="3 4">
    <name type="scientific">Allokutzneria multivorans</name>
    <dbReference type="NCBI Taxonomy" id="1142134"/>
    <lineage>
        <taxon>Bacteria</taxon>
        <taxon>Bacillati</taxon>
        <taxon>Actinomycetota</taxon>
        <taxon>Actinomycetes</taxon>
        <taxon>Pseudonocardiales</taxon>
        <taxon>Pseudonocardiaceae</taxon>
        <taxon>Allokutzneria</taxon>
    </lineage>
</organism>
<dbReference type="Proteomes" id="UP001501747">
    <property type="component" value="Unassembled WGS sequence"/>
</dbReference>
<name>A0ABP7SBV9_9PSEU</name>
<accession>A0ABP7SBV9</accession>
<reference evidence="4" key="1">
    <citation type="journal article" date="2019" name="Int. J. Syst. Evol. Microbiol.">
        <title>The Global Catalogue of Microorganisms (GCM) 10K type strain sequencing project: providing services to taxonomists for standard genome sequencing and annotation.</title>
        <authorList>
            <consortium name="The Broad Institute Genomics Platform"/>
            <consortium name="The Broad Institute Genome Sequencing Center for Infectious Disease"/>
            <person name="Wu L."/>
            <person name="Ma J."/>
        </authorList>
    </citation>
    <scope>NUCLEOTIDE SEQUENCE [LARGE SCALE GENOMIC DNA]</scope>
    <source>
        <strain evidence="4">JCM 17342</strain>
    </source>
</reference>
<gene>
    <name evidence="3" type="ORF">GCM10022247_34820</name>
</gene>